<evidence type="ECO:0000259" key="6">
    <source>
        <dbReference type="PROSITE" id="PS50984"/>
    </source>
</evidence>
<dbReference type="RefSeq" id="WP_379769183.1">
    <property type="nucleotide sequence ID" value="NZ_JBHSXI010000012.1"/>
</dbReference>
<dbReference type="Gene3D" id="1.10.1510.30">
    <property type="match status" value="1"/>
</dbReference>
<dbReference type="PIRSF" id="PIRSF037016">
    <property type="entry name" value="Pseudouridin_synth_euk_prd"/>
    <property type="match status" value="1"/>
</dbReference>
<proteinExistence type="inferred from homology"/>
<dbReference type="HAMAP" id="MF_01082">
    <property type="entry name" value="TruD"/>
    <property type="match status" value="1"/>
</dbReference>
<feature type="region of interest" description="Disordered" evidence="5">
    <location>
        <begin position="261"/>
        <end position="289"/>
    </location>
</feature>
<dbReference type="InterPro" id="IPR001656">
    <property type="entry name" value="PsdUridine_synth_TruD"/>
</dbReference>
<feature type="active site" description="Nucleophile" evidence="4">
    <location>
        <position position="99"/>
    </location>
</feature>
<keyword evidence="3 4" id="KW-0413">Isomerase</keyword>
<dbReference type="PROSITE" id="PS01268">
    <property type="entry name" value="UPF0024"/>
    <property type="match status" value="1"/>
</dbReference>
<comment type="caution">
    <text evidence="7">The sequence shown here is derived from an EMBL/GenBank/DDBJ whole genome shotgun (WGS) entry which is preliminary data.</text>
</comment>
<evidence type="ECO:0000256" key="1">
    <source>
        <dbReference type="ARBA" id="ARBA00007953"/>
    </source>
</evidence>
<comment type="function">
    <text evidence="4">Could be responsible for synthesis of pseudouridine from uracil-13 in transfer RNAs.</text>
</comment>
<evidence type="ECO:0000313" key="7">
    <source>
        <dbReference type="EMBL" id="MFC6889916.1"/>
    </source>
</evidence>
<evidence type="ECO:0000256" key="5">
    <source>
        <dbReference type="SAM" id="MobiDB-lite"/>
    </source>
</evidence>
<comment type="similarity">
    <text evidence="1 4">Belongs to the pseudouridine synthase TruD family.</text>
</comment>
<protein>
    <recommendedName>
        <fullName evidence="4">Probable tRNA pseudouridine synthase D</fullName>
        <ecNumber evidence="4">5.4.99.27</ecNumber>
    </recommendedName>
    <alternativeName>
        <fullName evidence="4">tRNA pseudouridine(13) synthase</fullName>
    </alternativeName>
    <alternativeName>
        <fullName evidence="4">tRNA pseudouridylate synthase D</fullName>
    </alternativeName>
    <alternativeName>
        <fullName evidence="4">tRNA-uridine isomerase D</fullName>
    </alternativeName>
</protein>
<dbReference type="Pfam" id="PF01142">
    <property type="entry name" value="TruD"/>
    <property type="match status" value="2"/>
</dbReference>
<dbReference type="PANTHER" id="PTHR13326">
    <property type="entry name" value="TRNA PSEUDOURIDINE SYNTHASE D"/>
    <property type="match status" value="1"/>
</dbReference>
<name>A0ABD5USL6_9EURY</name>
<keyword evidence="8" id="KW-1185">Reference proteome</keyword>
<dbReference type="GO" id="GO:0160150">
    <property type="term" value="F:tRNA pseudouridine(13) synthase activity"/>
    <property type="evidence" value="ECO:0007669"/>
    <property type="project" value="UniProtKB-EC"/>
</dbReference>
<evidence type="ECO:0000313" key="8">
    <source>
        <dbReference type="Proteomes" id="UP001596333"/>
    </source>
</evidence>
<dbReference type="EMBL" id="JBHSXI010000012">
    <property type="protein sequence ID" value="MFC6889916.1"/>
    <property type="molecule type" value="Genomic_DNA"/>
</dbReference>
<reference evidence="7 8" key="1">
    <citation type="journal article" date="2019" name="Int. J. Syst. Evol. Microbiol.">
        <title>The Global Catalogue of Microorganisms (GCM) 10K type strain sequencing project: providing services to taxonomists for standard genome sequencing and annotation.</title>
        <authorList>
            <consortium name="The Broad Institute Genomics Platform"/>
            <consortium name="The Broad Institute Genome Sequencing Center for Infectious Disease"/>
            <person name="Wu L."/>
            <person name="Ma J."/>
        </authorList>
    </citation>
    <scope>NUCLEOTIDE SEQUENCE [LARGE SCALE GENOMIC DNA]</scope>
    <source>
        <strain evidence="7 8">Y73</strain>
    </source>
</reference>
<dbReference type="EC" id="5.4.99.27" evidence="4"/>
<gene>
    <name evidence="4 7" type="primary">truD</name>
    <name evidence="7" type="ORF">ACFQEY_12935</name>
</gene>
<feature type="region of interest" description="Disordered" evidence="5">
    <location>
        <begin position="175"/>
        <end position="201"/>
    </location>
</feature>
<dbReference type="PANTHER" id="PTHR13326:SF21">
    <property type="entry name" value="PSEUDOURIDYLATE SYNTHASE PUS7L"/>
    <property type="match status" value="1"/>
</dbReference>
<evidence type="ECO:0000256" key="2">
    <source>
        <dbReference type="ARBA" id="ARBA00022694"/>
    </source>
</evidence>
<comment type="catalytic activity">
    <reaction evidence="4">
        <text>uridine(13) in tRNA = pseudouridine(13) in tRNA</text>
        <dbReference type="Rhea" id="RHEA:42540"/>
        <dbReference type="Rhea" id="RHEA-COMP:10105"/>
        <dbReference type="Rhea" id="RHEA-COMP:10106"/>
        <dbReference type="ChEBI" id="CHEBI:65314"/>
        <dbReference type="ChEBI" id="CHEBI:65315"/>
        <dbReference type="EC" id="5.4.99.27"/>
    </reaction>
</comment>
<feature type="domain" description="TRUD" evidence="6">
    <location>
        <begin position="201"/>
        <end position="466"/>
    </location>
</feature>
<sequence>MPGLYALREAHPTERTVGMAYYVSDADGIGGRLRDSPEDFRVRELEAFDPEPLGADWGGYPELVVRVTLRDWDTNDFARRISDALGISRERVSWAGTKDKRAVTTQLFTLREVDPDDLPKISGVEIEPLGRAGRRLSFGDLAGNAFEIRVADAVPEAPKRVADVVSDLRAFAGDGDAEADENTQDDDPAASSGDVTDATAGIPNYFGQQRFGSRRPVTHVVGLAIARGDPREAVRLYAGNSAETEPDDTQAARDRVDAAFGVGETPAGSAASDETERDSTKTAGDGDGDWDACLDAIPGKLRFERSMVHRLAERDVDPGAPPDHDDWWHALEAVPSNLQRLFVNAAQSFLFNRILSERLRRGIPFDRPVAGDTVCFADSDAPDELYAPDMDRLQRVDADRVSIVSRHCKRGRAFVTAPLVGIDTELGDGEPGEIEREVLDEAGIEPGDFDLPGDFDSSGTRRAILLRTDLDVTFEYGDPRFAFALPSGSYATVLLREFSKSGPLDL</sequence>
<accession>A0ABD5USL6</accession>
<dbReference type="AlphaFoldDB" id="A0ABD5USL6"/>
<dbReference type="InterPro" id="IPR020119">
    <property type="entry name" value="PsdUridine_synth_TruD_CS"/>
</dbReference>
<keyword evidence="2 4" id="KW-0819">tRNA processing</keyword>
<evidence type="ECO:0000256" key="3">
    <source>
        <dbReference type="ARBA" id="ARBA00023235"/>
    </source>
</evidence>
<dbReference type="GO" id="GO:0031119">
    <property type="term" value="P:tRNA pseudouridine synthesis"/>
    <property type="evidence" value="ECO:0007669"/>
    <property type="project" value="UniProtKB-UniRule"/>
</dbReference>
<organism evidence="7 8">
    <name type="scientific">Halorubrum trueperi</name>
    <dbReference type="NCBI Taxonomy" id="2004704"/>
    <lineage>
        <taxon>Archaea</taxon>
        <taxon>Methanobacteriati</taxon>
        <taxon>Methanobacteriota</taxon>
        <taxon>Stenosarchaea group</taxon>
        <taxon>Halobacteria</taxon>
        <taxon>Halobacteriales</taxon>
        <taxon>Haloferacaceae</taxon>
        <taxon>Halorubrum</taxon>
    </lineage>
</organism>
<dbReference type="NCBIfam" id="NF002158">
    <property type="entry name" value="PRK00984.2-3"/>
    <property type="match status" value="1"/>
</dbReference>
<dbReference type="Gene3D" id="3.30.70.3160">
    <property type="match status" value="1"/>
</dbReference>
<dbReference type="Proteomes" id="UP001596333">
    <property type="component" value="Unassembled WGS sequence"/>
</dbReference>
<dbReference type="Gene3D" id="3.30.2350.20">
    <property type="entry name" value="TruD, catalytic domain"/>
    <property type="match status" value="1"/>
</dbReference>
<evidence type="ECO:0000256" key="4">
    <source>
        <dbReference type="HAMAP-Rule" id="MF_01082"/>
    </source>
</evidence>
<dbReference type="InterPro" id="IPR020103">
    <property type="entry name" value="PsdUridine_synth_cat_dom_sf"/>
</dbReference>
<dbReference type="InterPro" id="IPR011760">
    <property type="entry name" value="PsdUridine_synth_TruD_insert"/>
</dbReference>
<dbReference type="InterPro" id="IPR042214">
    <property type="entry name" value="TruD_catalytic"/>
</dbReference>
<dbReference type="PROSITE" id="PS50984">
    <property type="entry name" value="TRUD"/>
    <property type="match status" value="1"/>
</dbReference>
<feature type="compositionally biased region" description="Acidic residues" evidence="5">
    <location>
        <begin position="175"/>
        <end position="188"/>
    </location>
</feature>
<dbReference type="SUPFAM" id="SSF55120">
    <property type="entry name" value="Pseudouridine synthase"/>
    <property type="match status" value="1"/>
</dbReference>